<dbReference type="EMBL" id="CP142434">
    <property type="protein sequence ID" value="XBC47333.1"/>
    <property type="molecule type" value="Genomic_DNA"/>
</dbReference>
<evidence type="ECO:0000256" key="1">
    <source>
        <dbReference type="ARBA" id="ARBA00004141"/>
    </source>
</evidence>
<name>A0AB74TWM3_9LACT</name>
<dbReference type="RefSeq" id="WP_347297496.1">
    <property type="nucleotide sequence ID" value="NZ_CP142434.1"/>
</dbReference>
<evidence type="ECO:0000313" key="6">
    <source>
        <dbReference type="EMBL" id="XBC47333.1"/>
    </source>
</evidence>
<keyword evidence="2 5" id="KW-0812">Transmembrane</keyword>
<feature type="transmembrane region" description="Helical" evidence="5">
    <location>
        <begin position="86"/>
        <end position="107"/>
    </location>
</feature>
<dbReference type="InterPro" id="IPR003339">
    <property type="entry name" value="ABC/ECF_trnsptr_transmembrane"/>
</dbReference>
<evidence type="ECO:0000256" key="4">
    <source>
        <dbReference type="ARBA" id="ARBA00023136"/>
    </source>
</evidence>
<evidence type="ECO:0000256" key="5">
    <source>
        <dbReference type="SAM" id="Phobius"/>
    </source>
</evidence>
<protein>
    <submittedName>
        <fullName evidence="6">Energy-coupling factor transporter transmembrane component T</fullName>
    </submittedName>
</protein>
<evidence type="ECO:0000256" key="2">
    <source>
        <dbReference type="ARBA" id="ARBA00022692"/>
    </source>
</evidence>
<organism evidence="6">
    <name type="scientific">Dolosigranulum savutiense</name>
    <dbReference type="NCBI Taxonomy" id="3110288"/>
    <lineage>
        <taxon>Bacteria</taxon>
        <taxon>Bacillati</taxon>
        <taxon>Bacillota</taxon>
        <taxon>Bacilli</taxon>
        <taxon>Lactobacillales</taxon>
        <taxon>Carnobacteriaceae</taxon>
        <taxon>Dolosigranulum</taxon>
    </lineage>
</organism>
<dbReference type="Pfam" id="PF02361">
    <property type="entry name" value="CbiQ"/>
    <property type="match status" value="1"/>
</dbReference>
<keyword evidence="4 5" id="KW-0472">Membrane</keyword>
<feature type="transmembrane region" description="Helical" evidence="5">
    <location>
        <begin position="44"/>
        <end position="74"/>
    </location>
</feature>
<gene>
    <name evidence="6" type="ORF">VUQ09_07100</name>
</gene>
<feature type="transmembrane region" description="Helical" evidence="5">
    <location>
        <begin position="266"/>
        <end position="289"/>
    </location>
</feature>
<feature type="transmembrane region" description="Helical" evidence="5">
    <location>
        <begin position="136"/>
        <end position="160"/>
    </location>
</feature>
<dbReference type="GO" id="GO:0005886">
    <property type="term" value="C:plasma membrane"/>
    <property type="evidence" value="ECO:0007669"/>
    <property type="project" value="TreeGrafter"/>
</dbReference>
<dbReference type="PANTHER" id="PTHR33514">
    <property type="entry name" value="PROTEIN ABCI12, CHLOROPLASTIC"/>
    <property type="match status" value="1"/>
</dbReference>
<proteinExistence type="predicted"/>
<sequence length="301" mass="34781">MSILNHLLIHLLLGKGLNIMNNNFLIRYHLGESFFESLQARTKILFFISSLSVLMVSFDLRIIVPFALLHLLIFLKVRRFNDSKTFRFVLWFTFIMNLINFLLFYLFDPLIGSNLANKTTVLLQFSNYFVITRETLIFFLARLLKIFGTLFTSFWLILIITPSQIASGLYHLGVHYKIGTMISLGLRFIPDVVRDYSAIKDAMQMRGYELDTKEAGILTRLKASIRILLPLILTSLEKVGTVSSAMDLRGYGLHKKRTYYNELPYTAADTFVLVVSGIQVAIFVCYLYLRITGRASRLWVW</sequence>
<keyword evidence="3 5" id="KW-1133">Transmembrane helix</keyword>
<evidence type="ECO:0000256" key="3">
    <source>
        <dbReference type="ARBA" id="ARBA00022989"/>
    </source>
</evidence>
<comment type="subcellular location">
    <subcellularLocation>
        <location evidence="1">Membrane</location>
        <topology evidence="1">Multi-pass membrane protein</topology>
    </subcellularLocation>
</comment>
<dbReference type="CDD" id="cd16914">
    <property type="entry name" value="EcfT"/>
    <property type="match status" value="1"/>
</dbReference>
<accession>A0AB74TWM3</accession>
<dbReference type="AlphaFoldDB" id="A0AB74TWM3"/>
<dbReference type="PANTHER" id="PTHR33514:SF1">
    <property type="entry name" value="ABC TRANSPORTER PERMEASE"/>
    <property type="match status" value="1"/>
</dbReference>
<reference evidence="6" key="1">
    <citation type="submission" date="2023-12" db="EMBL/GenBank/DDBJ databases">
        <title>Dolosigranulum savutii sp. nov. isolated from human upper respiratory samples collected in Botswana.</title>
        <authorList>
            <person name="Kelly M.S."/>
        </authorList>
    </citation>
    <scope>NUCLEOTIDE SEQUENCE</scope>
    <source>
        <strain evidence="6">MSK312</strain>
    </source>
</reference>